<protein>
    <recommendedName>
        <fullName evidence="2">Type II secretion system protein GspC N-terminal domain-containing protein</fullName>
    </recommendedName>
</protein>
<name>A0A644ZH73_9ZZZZ</name>
<comment type="caution">
    <text evidence="1">The sequence shown here is derived from an EMBL/GenBank/DDBJ whole genome shotgun (WGS) entry which is preliminary data.</text>
</comment>
<reference evidence="1" key="1">
    <citation type="submission" date="2019-08" db="EMBL/GenBank/DDBJ databases">
        <authorList>
            <person name="Kucharzyk K."/>
            <person name="Murdoch R.W."/>
            <person name="Higgins S."/>
            <person name="Loffler F."/>
        </authorList>
    </citation>
    <scope>NUCLEOTIDE SEQUENCE</scope>
</reference>
<gene>
    <name evidence="1" type="ORF">SDC9_86705</name>
</gene>
<sequence>MDILKSFANMPLRRRLLILVSCGVVLLGVNFYPSNSSKNEVAAVAPVLQTNAVSARPNIKPAMPTGYQITPLTRDPFSLPPELTQTSGTNAIHPNERGYSAAQAYSQSKTNVSDNYRLTGVATAGGTRVAVIASDGKSKPFRVNESIGSYKISCIDSTSVTLTGPSGKRILRLDSVKEGGKHK</sequence>
<dbReference type="EMBL" id="VSSQ01008865">
    <property type="protein sequence ID" value="MPM40067.1"/>
    <property type="molecule type" value="Genomic_DNA"/>
</dbReference>
<accession>A0A644ZH73</accession>
<dbReference type="AlphaFoldDB" id="A0A644ZH73"/>
<proteinExistence type="predicted"/>
<organism evidence="1">
    <name type="scientific">bioreactor metagenome</name>
    <dbReference type="NCBI Taxonomy" id="1076179"/>
    <lineage>
        <taxon>unclassified sequences</taxon>
        <taxon>metagenomes</taxon>
        <taxon>ecological metagenomes</taxon>
    </lineage>
</organism>
<evidence type="ECO:0008006" key="2">
    <source>
        <dbReference type="Google" id="ProtNLM"/>
    </source>
</evidence>
<evidence type="ECO:0000313" key="1">
    <source>
        <dbReference type="EMBL" id="MPM40067.1"/>
    </source>
</evidence>